<sequence>EHNRRAKAYKFFEDIFTVFHNGKPKIPPLRKYLSDDRIYHARYDTKGVDKTVFSEKYLSGFLQLDEEELESMKESHRYILENLPEKAPKGVYSGNGIVYVGGGNFNWLTLLSIKSIRAIGCKLPIEVVIPTIDEFEADLCARIFPALGARCIYMPYALSDPENTNSVVSKFHLNGYQYKALAILVSSFENILLLDSDNIPVHPPDDLFNKEPFKSNGLIVWPDFWKRATSPDYYKIAGLSPSDSKLMPKYDEVAGRYNDAKHDTKNPLDLDNIPLHDRAGSIPDPTSESGQLMISKKTHTKALLLALYYNLYGPSHFYPLFSQGSDGEGDKETFLAATVATGNKFYQVSKFLNAFGHFNIKHEFEGTGMGQYNPVEDYEYNLLRQRADSMSEKQVVQFKKKNTLFERGPQILFVHANFPKLNPWTLKIERKFFNEKGERFRLYGSGMKVRTGYDFETVQWTNMKYLLCDLKIDLETYSDVDRSELCSEIFEHLAFLRSTIHTLE</sequence>
<keyword evidence="10" id="KW-0328">Glycosyltransferase</keyword>
<accession>A3M046</accession>
<dbReference type="SUPFAM" id="SSF53448">
    <property type="entry name" value="Nucleotide-diphospho-sugar transferases"/>
    <property type="match status" value="1"/>
</dbReference>
<evidence type="ECO:0000256" key="4">
    <source>
        <dbReference type="ARBA" id="ARBA00022679"/>
    </source>
</evidence>
<dbReference type="HOGENOM" id="CLU_013298_1_0_1"/>
<comment type="similarity">
    <text evidence="3">Belongs to the MNN1/MNT family.</text>
</comment>
<dbReference type="PANTHER" id="PTHR31646">
    <property type="entry name" value="ALPHA-1,2-MANNOSYLTRANSFERASE MNN2"/>
    <property type="match status" value="1"/>
</dbReference>
<dbReference type="OMA" id="KGYQYKA"/>
<dbReference type="InParanoid" id="A3M046"/>
<comment type="subcellular location">
    <subcellularLocation>
        <location evidence="1">Golgi apparatus membrane</location>
        <topology evidence="1">Single-pass type II membrane protein</topology>
    </subcellularLocation>
</comment>
<evidence type="ECO:0000256" key="2">
    <source>
        <dbReference type="ARBA" id="ARBA00004922"/>
    </source>
</evidence>
<organism evidence="10 11">
    <name type="scientific">Scheffersomyces stipitis (strain ATCC 58785 / CBS 6054 / NBRC 10063 / NRRL Y-11545)</name>
    <name type="common">Yeast</name>
    <name type="synonym">Pichia stipitis</name>
    <dbReference type="NCBI Taxonomy" id="322104"/>
    <lineage>
        <taxon>Eukaryota</taxon>
        <taxon>Fungi</taxon>
        <taxon>Dikarya</taxon>
        <taxon>Ascomycota</taxon>
        <taxon>Saccharomycotina</taxon>
        <taxon>Pichiomycetes</taxon>
        <taxon>Debaryomycetaceae</taxon>
        <taxon>Scheffersomyces</taxon>
    </lineage>
</organism>
<comment type="pathway">
    <text evidence="2">Protein modification; protein glycosylation.</text>
</comment>
<dbReference type="GO" id="GO:0046354">
    <property type="term" value="P:mannan biosynthetic process"/>
    <property type="evidence" value="ECO:0007669"/>
    <property type="project" value="TreeGrafter"/>
</dbReference>
<evidence type="ECO:0000256" key="8">
    <source>
        <dbReference type="ARBA" id="ARBA00023034"/>
    </source>
</evidence>
<dbReference type="OrthoDB" id="430354at2759"/>
<dbReference type="EMBL" id="CP000502">
    <property type="protein sequence ID" value="ABN68453.2"/>
    <property type="molecule type" value="Genomic_DNA"/>
</dbReference>
<evidence type="ECO:0000256" key="9">
    <source>
        <dbReference type="ARBA" id="ARBA00023136"/>
    </source>
</evidence>
<evidence type="ECO:0000256" key="7">
    <source>
        <dbReference type="ARBA" id="ARBA00022989"/>
    </source>
</evidence>
<evidence type="ECO:0000313" key="11">
    <source>
        <dbReference type="Proteomes" id="UP000002258"/>
    </source>
</evidence>
<name>A3M046_PICST</name>
<dbReference type="AlphaFoldDB" id="A3M046"/>
<dbReference type="PANTHER" id="PTHR31646:SF1">
    <property type="entry name" value="ALPHA-1,2-MANNOSYLTRANSFERASE MNN2"/>
    <property type="match status" value="1"/>
</dbReference>
<keyword evidence="8" id="KW-0333">Golgi apparatus</keyword>
<dbReference type="InterPro" id="IPR029044">
    <property type="entry name" value="Nucleotide-diphossugar_trans"/>
</dbReference>
<dbReference type="STRING" id="322104.A3M046"/>
<protein>
    <submittedName>
        <fullName evidence="10">Alpha-1,2-mannosyltransferase</fullName>
    </submittedName>
</protein>
<reference evidence="10 11" key="1">
    <citation type="journal article" date="2007" name="Nat. Biotechnol.">
        <title>Genome sequence of the lignocellulose-bioconverting and xylose-fermenting yeast Pichia stipitis.</title>
        <authorList>
            <person name="Jeffries T.W."/>
            <person name="Grigoriev I.V."/>
            <person name="Grimwood J."/>
            <person name="Laplaza J.M."/>
            <person name="Aerts A."/>
            <person name="Salamov A."/>
            <person name="Schmutz J."/>
            <person name="Lindquist E."/>
            <person name="Dehal P."/>
            <person name="Shapiro H."/>
            <person name="Jin Y.S."/>
            <person name="Passoth V."/>
            <person name="Richardson P.M."/>
        </authorList>
    </citation>
    <scope>NUCLEOTIDE SEQUENCE [LARGE SCALE GENOMIC DNA]</scope>
    <source>
        <strain evidence="11">ATCC 58785 / CBS 6054 / NBRC 10063 / NRRL Y-11545</strain>
    </source>
</reference>
<dbReference type="Proteomes" id="UP000002258">
    <property type="component" value="Chromosome 8"/>
</dbReference>
<dbReference type="GO" id="GO:0000026">
    <property type="term" value="F:alpha-1,2-mannosyltransferase activity"/>
    <property type="evidence" value="ECO:0007669"/>
    <property type="project" value="TreeGrafter"/>
</dbReference>
<evidence type="ECO:0000256" key="1">
    <source>
        <dbReference type="ARBA" id="ARBA00004323"/>
    </source>
</evidence>
<evidence type="ECO:0000256" key="3">
    <source>
        <dbReference type="ARBA" id="ARBA00009105"/>
    </source>
</evidence>
<keyword evidence="7" id="KW-1133">Transmembrane helix</keyword>
<dbReference type="FunCoup" id="A3M046">
    <property type="interactions" value="85"/>
</dbReference>
<dbReference type="GO" id="GO:0000139">
    <property type="term" value="C:Golgi membrane"/>
    <property type="evidence" value="ECO:0007669"/>
    <property type="project" value="UniProtKB-SubCell"/>
</dbReference>
<dbReference type="KEGG" id="pic:PICST_50897"/>
<dbReference type="RefSeq" id="XP_001386482.2">
    <property type="nucleotide sequence ID" value="XM_001386445.1"/>
</dbReference>
<gene>
    <name evidence="10" type="ORF">PICST_50897</name>
</gene>
<dbReference type="eggNOG" id="ENOG502QQ16">
    <property type="taxonomic scope" value="Eukaryota"/>
</dbReference>
<dbReference type="GeneID" id="4840937"/>
<proteinExistence type="inferred from homology"/>
<keyword evidence="9" id="KW-0472">Membrane</keyword>
<keyword evidence="6" id="KW-0735">Signal-anchor</keyword>
<evidence type="ECO:0000256" key="6">
    <source>
        <dbReference type="ARBA" id="ARBA00022968"/>
    </source>
</evidence>
<feature type="non-terminal residue" evidence="10">
    <location>
        <position position="1"/>
    </location>
</feature>
<evidence type="ECO:0000313" key="10">
    <source>
        <dbReference type="EMBL" id="ABN68453.2"/>
    </source>
</evidence>
<dbReference type="InterPro" id="IPR022751">
    <property type="entry name" value="Alpha_mannosyltransferase"/>
</dbReference>
<keyword evidence="4 10" id="KW-0808">Transferase</keyword>
<dbReference type="UniPathway" id="UPA00378"/>
<keyword evidence="11" id="KW-1185">Reference proteome</keyword>
<evidence type="ECO:0000256" key="5">
    <source>
        <dbReference type="ARBA" id="ARBA00022692"/>
    </source>
</evidence>
<keyword evidence="5" id="KW-0812">Transmembrane</keyword>
<dbReference type="Pfam" id="PF11051">
    <property type="entry name" value="Mannosyl_trans3"/>
    <property type="match status" value="1"/>
</dbReference>